<name>A0A545TGE6_9PROT</name>
<gene>
    <name evidence="3" type="ORF">FKG95_21735</name>
</gene>
<keyword evidence="2" id="KW-0812">Transmembrane</keyword>
<protein>
    <submittedName>
        <fullName evidence="3">Uncharacterized protein</fullName>
    </submittedName>
</protein>
<organism evidence="3 4">
    <name type="scientific">Denitrobaculum tricleocarpae</name>
    <dbReference type="NCBI Taxonomy" id="2591009"/>
    <lineage>
        <taxon>Bacteria</taxon>
        <taxon>Pseudomonadati</taxon>
        <taxon>Pseudomonadota</taxon>
        <taxon>Alphaproteobacteria</taxon>
        <taxon>Rhodospirillales</taxon>
        <taxon>Rhodospirillaceae</taxon>
        <taxon>Denitrobaculum</taxon>
    </lineage>
</organism>
<dbReference type="RefSeq" id="WP_179954217.1">
    <property type="nucleotide sequence ID" value="NZ_ML660059.1"/>
</dbReference>
<reference evidence="3 4" key="1">
    <citation type="submission" date="2019-06" db="EMBL/GenBank/DDBJ databases">
        <title>Whole genome sequence for Rhodospirillaceae sp. R148.</title>
        <authorList>
            <person name="Wang G."/>
        </authorList>
    </citation>
    <scope>NUCLEOTIDE SEQUENCE [LARGE SCALE GENOMIC DNA]</scope>
    <source>
        <strain evidence="3 4">R148</strain>
    </source>
</reference>
<evidence type="ECO:0000256" key="1">
    <source>
        <dbReference type="SAM" id="MobiDB-lite"/>
    </source>
</evidence>
<evidence type="ECO:0000256" key="2">
    <source>
        <dbReference type="SAM" id="Phobius"/>
    </source>
</evidence>
<sequence>MEVLSSLMNAGLLLSTIGLVGLLIHWSIKNDGAGSIKDQTGLFKMRDFEAEEQRKTENKLRRVEDRLQKQDFNS</sequence>
<evidence type="ECO:0000313" key="3">
    <source>
        <dbReference type="EMBL" id="TQV76256.1"/>
    </source>
</evidence>
<feature type="region of interest" description="Disordered" evidence="1">
    <location>
        <begin position="54"/>
        <end position="74"/>
    </location>
</feature>
<accession>A0A545TGE6</accession>
<evidence type="ECO:0000313" key="4">
    <source>
        <dbReference type="Proteomes" id="UP000315252"/>
    </source>
</evidence>
<keyword evidence="2" id="KW-1133">Transmembrane helix</keyword>
<dbReference type="EMBL" id="VHSH01000008">
    <property type="protein sequence ID" value="TQV76256.1"/>
    <property type="molecule type" value="Genomic_DNA"/>
</dbReference>
<proteinExistence type="predicted"/>
<dbReference type="Proteomes" id="UP000315252">
    <property type="component" value="Unassembled WGS sequence"/>
</dbReference>
<comment type="caution">
    <text evidence="3">The sequence shown here is derived from an EMBL/GenBank/DDBJ whole genome shotgun (WGS) entry which is preliminary data.</text>
</comment>
<feature type="transmembrane region" description="Helical" evidence="2">
    <location>
        <begin position="6"/>
        <end position="28"/>
    </location>
</feature>
<keyword evidence="2" id="KW-0472">Membrane</keyword>
<dbReference type="AlphaFoldDB" id="A0A545TGE6"/>
<keyword evidence="4" id="KW-1185">Reference proteome</keyword>